<dbReference type="OrthoDB" id="10056382at2759"/>
<dbReference type="Proteomes" id="UP000663829">
    <property type="component" value="Unassembled WGS sequence"/>
</dbReference>
<sequence>MPVSHILPRSNAIQNKTGLKIVSVLLYMTLRLFGISWIKCDEFFKKIGALTTRTADKWANIFLSGSFDEFISEGRGGKHIPSFYDVFPDIELSAKTYSIQRCAAKAADFDVSELAKFIDEQFYTITDVKKDPNDSLIRSMQSCRIDLRRWGARFESNSQRPYFEGHERQDVVQHRTEFLQHFLPKKDSYYLISEGAQPKWQTPKVNVPTVLIFHDESTFRSGEVSAKRWLYNDQAPFYSKGRGRSNMLSDFLVMHPSGPFFQLSPTEYDKALEKYPELDEEQDVDYIERSASASVHLSSDAYFDNSTILAQFERLLKLLQFKECFNNHSIEIVVDNARTHSARAYNLLEFGKGVSTRCPVDQLQWVDAKGITQSLPCYFQRGPNRGKSKGLLQIAIELNCNPSLKAKLSELRQLLAHHPAFRNVICAVDTKNLEISFLFFFPRFLD</sequence>
<keyword evidence="1" id="KW-0812">Transmembrane</keyword>
<name>A0A815WX02_9BILA</name>
<evidence type="ECO:0000313" key="4">
    <source>
        <dbReference type="Proteomes" id="UP000663829"/>
    </source>
</evidence>
<feature type="transmembrane region" description="Helical" evidence="1">
    <location>
        <begin position="21"/>
        <end position="38"/>
    </location>
</feature>
<evidence type="ECO:0000313" key="3">
    <source>
        <dbReference type="EMBL" id="CAF4409707.1"/>
    </source>
</evidence>
<dbReference type="EMBL" id="CAJOBC010092494">
    <property type="protein sequence ID" value="CAF4409707.1"/>
    <property type="molecule type" value="Genomic_DNA"/>
</dbReference>
<evidence type="ECO:0000256" key="1">
    <source>
        <dbReference type="SAM" id="Phobius"/>
    </source>
</evidence>
<keyword evidence="1" id="KW-0472">Membrane</keyword>
<dbReference type="EMBL" id="CAJNOQ010026824">
    <property type="protein sequence ID" value="CAF1548840.1"/>
    <property type="molecule type" value="Genomic_DNA"/>
</dbReference>
<accession>A0A815WX02</accession>
<dbReference type="AlphaFoldDB" id="A0A815WX02"/>
<organism evidence="2 4">
    <name type="scientific">Didymodactylos carnosus</name>
    <dbReference type="NCBI Taxonomy" id="1234261"/>
    <lineage>
        <taxon>Eukaryota</taxon>
        <taxon>Metazoa</taxon>
        <taxon>Spiralia</taxon>
        <taxon>Gnathifera</taxon>
        <taxon>Rotifera</taxon>
        <taxon>Eurotatoria</taxon>
        <taxon>Bdelloidea</taxon>
        <taxon>Philodinida</taxon>
        <taxon>Philodinidae</taxon>
        <taxon>Didymodactylos</taxon>
    </lineage>
</organism>
<keyword evidence="4" id="KW-1185">Reference proteome</keyword>
<proteinExistence type="predicted"/>
<keyword evidence="1" id="KW-1133">Transmembrane helix</keyword>
<comment type="caution">
    <text evidence="2">The sequence shown here is derived from an EMBL/GenBank/DDBJ whole genome shotgun (WGS) entry which is preliminary data.</text>
</comment>
<protein>
    <submittedName>
        <fullName evidence="2">Uncharacterized protein</fullName>
    </submittedName>
</protein>
<reference evidence="2" key="1">
    <citation type="submission" date="2021-02" db="EMBL/GenBank/DDBJ databases">
        <authorList>
            <person name="Nowell W R."/>
        </authorList>
    </citation>
    <scope>NUCLEOTIDE SEQUENCE</scope>
</reference>
<evidence type="ECO:0000313" key="2">
    <source>
        <dbReference type="EMBL" id="CAF1548840.1"/>
    </source>
</evidence>
<gene>
    <name evidence="2" type="ORF">GPM918_LOCUS39075</name>
    <name evidence="3" type="ORF">SRO942_LOCUS39930</name>
</gene>
<dbReference type="Proteomes" id="UP000681722">
    <property type="component" value="Unassembled WGS sequence"/>
</dbReference>